<protein>
    <recommendedName>
        <fullName evidence="2">DUF5667 domain-containing protein</fullName>
    </recommendedName>
</protein>
<feature type="region of interest" description="Disordered" evidence="1">
    <location>
        <begin position="18"/>
        <end position="68"/>
    </location>
</feature>
<feature type="region of interest" description="Disordered" evidence="1">
    <location>
        <begin position="120"/>
        <end position="148"/>
    </location>
</feature>
<accession>A0ABS3X360</accession>
<evidence type="ECO:0000313" key="3">
    <source>
        <dbReference type="EMBL" id="MBO8189815.1"/>
    </source>
</evidence>
<dbReference type="Pfam" id="PF18915">
    <property type="entry name" value="DUF5667"/>
    <property type="match status" value="1"/>
</dbReference>
<evidence type="ECO:0000256" key="1">
    <source>
        <dbReference type="SAM" id="MobiDB-lite"/>
    </source>
</evidence>
<feature type="compositionally biased region" description="Basic and acidic residues" evidence="1">
    <location>
        <begin position="40"/>
        <end position="51"/>
    </location>
</feature>
<dbReference type="RefSeq" id="WP_209268573.1">
    <property type="nucleotide sequence ID" value="NZ_JAFFZN010000043.1"/>
</dbReference>
<proteinExistence type="predicted"/>
<sequence length="440" mass="46101">MIGSVPTSRRAIAFAQALDEQERDTGAAADGGPEGPPVRDASRPTAEERTGEGAPPTDTPHSHRADGMDRSLLSLADSLRVLPRPGLDPQVKSVQRAQLIAAMEAAFGEGETAAHGAHFPEQRDARTGSRGRGGAHRAPGLGPLGKLRPKTRLGKGLAAGGLSVGVAASAFGGATAASTDALPGDSLYGLKRGMEDLQLDLAGSDADRGSLLLDHASTRMNEARRLMERDRSGELDHEALAEVRKTLSGMRHDASEGHRLLSAAYQRNGDLAPIRSLSTFSSNHRAGWTKLRDRLPVQLHDVSSEVSSVFDAIDKDVSPLRSLLPRERTETPREREPGTGDRTGEEQPSAQPDSPSAEDSAGRQGGDSEQPSPSDSQREGDGLLGGGLLEPPENPARKGSPSQSGTDSGSPSAPDGEPRVTLPPLVPDVLPRLDLNGDGT</sequence>
<feature type="domain" description="DUF5667" evidence="2">
    <location>
        <begin position="181"/>
        <end position="275"/>
    </location>
</feature>
<dbReference type="Proteomes" id="UP001518976">
    <property type="component" value="Unassembled WGS sequence"/>
</dbReference>
<comment type="caution">
    <text evidence="3">The sequence shown here is derived from an EMBL/GenBank/DDBJ whole genome shotgun (WGS) entry which is preliminary data.</text>
</comment>
<dbReference type="InterPro" id="IPR043725">
    <property type="entry name" value="DUF5667"/>
</dbReference>
<feature type="compositionally biased region" description="Low complexity" evidence="1">
    <location>
        <begin position="419"/>
        <end position="434"/>
    </location>
</feature>
<reference evidence="3 4" key="1">
    <citation type="submission" date="2021-02" db="EMBL/GenBank/DDBJ databases">
        <title>Streptomyces spirodelae sp. nov., isolated from duckweed.</title>
        <authorList>
            <person name="Saimee Y."/>
            <person name="Duangmal K."/>
        </authorList>
    </citation>
    <scope>NUCLEOTIDE SEQUENCE [LARGE SCALE GENOMIC DNA]</scope>
    <source>
        <strain evidence="3 4">DW4-2</strain>
    </source>
</reference>
<dbReference type="EMBL" id="JAFFZN010000043">
    <property type="protein sequence ID" value="MBO8189815.1"/>
    <property type="molecule type" value="Genomic_DNA"/>
</dbReference>
<evidence type="ECO:0000259" key="2">
    <source>
        <dbReference type="Pfam" id="PF18915"/>
    </source>
</evidence>
<evidence type="ECO:0000313" key="4">
    <source>
        <dbReference type="Proteomes" id="UP001518976"/>
    </source>
</evidence>
<feature type="compositionally biased region" description="Basic and acidic residues" evidence="1">
    <location>
        <begin position="321"/>
        <end position="345"/>
    </location>
</feature>
<feature type="compositionally biased region" description="Polar residues" evidence="1">
    <location>
        <begin position="400"/>
        <end position="411"/>
    </location>
</feature>
<feature type="region of interest" description="Disordered" evidence="1">
    <location>
        <begin position="321"/>
        <end position="440"/>
    </location>
</feature>
<organism evidence="3 4">
    <name type="scientific">Streptomyces spirodelae</name>
    <dbReference type="NCBI Taxonomy" id="2812904"/>
    <lineage>
        <taxon>Bacteria</taxon>
        <taxon>Bacillati</taxon>
        <taxon>Actinomycetota</taxon>
        <taxon>Actinomycetes</taxon>
        <taxon>Kitasatosporales</taxon>
        <taxon>Streptomycetaceae</taxon>
        <taxon>Streptomyces</taxon>
    </lineage>
</organism>
<name>A0ABS3X360_9ACTN</name>
<keyword evidence="4" id="KW-1185">Reference proteome</keyword>
<gene>
    <name evidence="3" type="ORF">JW592_30855</name>
</gene>